<organism evidence="2 3">
    <name type="scientific">Paenibacillus solani</name>
    <dbReference type="NCBI Taxonomy" id="1705565"/>
    <lineage>
        <taxon>Bacteria</taxon>
        <taxon>Bacillati</taxon>
        <taxon>Bacillota</taxon>
        <taxon>Bacilli</taxon>
        <taxon>Bacillales</taxon>
        <taxon>Paenibacillaceae</taxon>
        <taxon>Paenibacillus</taxon>
    </lineage>
</organism>
<evidence type="ECO:0000313" key="3">
    <source>
        <dbReference type="Proteomes" id="UP000036932"/>
    </source>
</evidence>
<evidence type="ECO:0008006" key="4">
    <source>
        <dbReference type="Google" id="ProtNLM"/>
    </source>
</evidence>
<dbReference type="OrthoDB" id="2353968at2"/>
<protein>
    <recommendedName>
        <fullName evidence="4">SigmaY antisigma factor component</fullName>
    </recommendedName>
</protein>
<proteinExistence type="predicted"/>
<comment type="caution">
    <text evidence="2">The sequence shown here is derived from an EMBL/GenBank/DDBJ whole genome shotgun (WGS) entry which is preliminary data.</text>
</comment>
<dbReference type="PATRIC" id="fig|1705565.3.peg.192"/>
<dbReference type="RefSeq" id="WP_054404417.1">
    <property type="nucleotide sequence ID" value="NZ_LIUT01000005.1"/>
</dbReference>
<gene>
    <name evidence="2" type="ORF">AM231_21340</name>
</gene>
<feature type="transmembrane region" description="Helical" evidence="1">
    <location>
        <begin position="7"/>
        <end position="28"/>
    </location>
</feature>
<keyword evidence="1" id="KW-0472">Membrane</keyword>
<evidence type="ECO:0000256" key="1">
    <source>
        <dbReference type="SAM" id="Phobius"/>
    </source>
</evidence>
<keyword evidence="1" id="KW-1133">Transmembrane helix</keyword>
<keyword evidence="1" id="KW-0812">Transmembrane</keyword>
<feature type="transmembrane region" description="Helical" evidence="1">
    <location>
        <begin position="40"/>
        <end position="60"/>
    </location>
</feature>
<sequence>MNEVNETPLGVIILAFVLVLIQGTWLFLDARKRDLGKMAWFWGIWGSTTMPLPLLLYWIFVIRKDHHKS</sequence>
<keyword evidence="3" id="KW-1185">Reference proteome</keyword>
<reference evidence="3" key="1">
    <citation type="submission" date="2015-08" db="EMBL/GenBank/DDBJ databases">
        <title>Genome sequencing project for genomic taxonomy and phylogenomics of Bacillus-like bacteria.</title>
        <authorList>
            <person name="Liu B."/>
            <person name="Wang J."/>
            <person name="Zhu Y."/>
            <person name="Liu G."/>
            <person name="Chen Q."/>
            <person name="Chen Z."/>
            <person name="Lan J."/>
            <person name="Che J."/>
            <person name="Ge C."/>
            <person name="Shi H."/>
            <person name="Pan Z."/>
            <person name="Liu X."/>
        </authorList>
    </citation>
    <scope>NUCLEOTIDE SEQUENCE [LARGE SCALE GENOMIC DNA]</scope>
    <source>
        <strain evidence="3">FJAT-22460</strain>
    </source>
</reference>
<dbReference type="Proteomes" id="UP000036932">
    <property type="component" value="Unassembled WGS sequence"/>
</dbReference>
<evidence type="ECO:0000313" key="2">
    <source>
        <dbReference type="EMBL" id="KOR82109.1"/>
    </source>
</evidence>
<dbReference type="EMBL" id="LIUT01000005">
    <property type="protein sequence ID" value="KOR82109.1"/>
    <property type="molecule type" value="Genomic_DNA"/>
</dbReference>
<name>A0A0M1NJP3_9BACL</name>
<dbReference type="AlphaFoldDB" id="A0A0M1NJP3"/>
<accession>A0A0M1NJP3</accession>